<name>A0A4Y2JY40_ARAVE</name>
<dbReference type="EMBL" id="BGPR01004013">
    <property type="protein sequence ID" value="GBM94934.1"/>
    <property type="molecule type" value="Genomic_DNA"/>
</dbReference>
<evidence type="ECO:0000313" key="1">
    <source>
        <dbReference type="EMBL" id="GBM94934.1"/>
    </source>
</evidence>
<comment type="caution">
    <text evidence="1">The sequence shown here is derived from an EMBL/GenBank/DDBJ whole genome shotgun (WGS) entry which is preliminary data.</text>
</comment>
<accession>A0A4Y2JY40</accession>
<gene>
    <name evidence="1" type="ORF">AVEN_82888_1</name>
</gene>
<evidence type="ECO:0000313" key="2">
    <source>
        <dbReference type="Proteomes" id="UP000499080"/>
    </source>
</evidence>
<dbReference type="Proteomes" id="UP000499080">
    <property type="component" value="Unassembled WGS sequence"/>
</dbReference>
<proteinExistence type="predicted"/>
<keyword evidence="2" id="KW-1185">Reference proteome</keyword>
<organism evidence="1 2">
    <name type="scientific">Araneus ventricosus</name>
    <name type="common">Orbweaver spider</name>
    <name type="synonym">Epeira ventricosa</name>
    <dbReference type="NCBI Taxonomy" id="182803"/>
    <lineage>
        <taxon>Eukaryota</taxon>
        <taxon>Metazoa</taxon>
        <taxon>Ecdysozoa</taxon>
        <taxon>Arthropoda</taxon>
        <taxon>Chelicerata</taxon>
        <taxon>Arachnida</taxon>
        <taxon>Araneae</taxon>
        <taxon>Araneomorphae</taxon>
        <taxon>Entelegynae</taxon>
        <taxon>Araneoidea</taxon>
        <taxon>Araneidae</taxon>
        <taxon>Araneus</taxon>
    </lineage>
</organism>
<protein>
    <submittedName>
        <fullName evidence="1">Uncharacterized protein</fullName>
    </submittedName>
</protein>
<feature type="non-terminal residue" evidence="1">
    <location>
        <position position="1"/>
    </location>
</feature>
<dbReference type="AlphaFoldDB" id="A0A4Y2JY40"/>
<reference evidence="1 2" key="1">
    <citation type="journal article" date="2019" name="Sci. Rep.">
        <title>Orb-weaving spider Araneus ventricosus genome elucidates the spidroin gene catalogue.</title>
        <authorList>
            <person name="Kono N."/>
            <person name="Nakamura H."/>
            <person name="Ohtoshi R."/>
            <person name="Moran D.A.P."/>
            <person name="Shinohara A."/>
            <person name="Yoshida Y."/>
            <person name="Fujiwara M."/>
            <person name="Mori M."/>
            <person name="Tomita M."/>
            <person name="Arakawa K."/>
        </authorList>
    </citation>
    <scope>NUCLEOTIDE SEQUENCE [LARGE SCALE GENOMIC DNA]</scope>
</reference>
<sequence>LANGAANSKLNTFPNLQAGTFPWRCLPEFATATMASDSDWYVSLAIPAGISYGNYGLRFRTEFCMRHFSLTPKTELTKMASSSKPALGLQELVAKGYHNLARLTLMAPSSSDSSDFGSSQTRV</sequence>